<evidence type="ECO:0000256" key="8">
    <source>
        <dbReference type="ARBA" id="ARBA00023136"/>
    </source>
</evidence>
<dbReference type="PROSITE" id="PS00875">
    <property type="entry name" value="T2SP_D"/>
    <property type="match status" value="1"/>
</dbReference>
<dbReference type="GO" id="GO:0015628">
    <property type="term" value="P:protein secretion by the type II secretion system"/>
    <property type="evidence" value="ECO:0007669"/>
    <property type="project" value="InterPro"/>
</dbReference>
<evidence type="ECO:0000256" key="7">
    <source>
        <dbReference type="ARBA" id="ARBA00022927"/>
    </source>
</evidence>
<keyword evidence="4" id="KW-1134">Transmembrane beta strand</keyword>
<feature type="domain" description="GspD-like N0" evidence="13">
    <location>
        <begin position="44"/>
        <end position="113"/>
    </location>
</feature>
<dbReference type="GO" id="GO:0009279">
    <property type="term" value="C:cell outer membrane"/>
    <property type="evidence" value="ECO:0007669"/>
    <property type="project" value="UniProtKB-SubCell"/>
</dbReference>
<dbReference type="InterPro" id="IPR049371">
    <property type="entry name" value="GspD-like_N0"/>
</dbReference>
<keyword evidence="9" id="KW-0998">Cell outer membrane</keyword>
<dbReference type="Pfam" id="PF03958">
    <property type="entry name" value="Secretin_N"/>
    <property type="match status" value="3"/>
</dbReference>
<evidence type="ECO:0000256" key="3">
    <source>
        <dbReference type="ARBA" id="ARBA00022448"/>
    </source>
</evidence>
<dbReference type="PRINTS" id="PR00811">
    <property type="entry name" value="BCTERIALGSPD"/>
</dbReference>
<dbReference type="InterPro" id="IPR038591">
    <property type="entry name" value="NolW-like_sf"/>
</dbReference>
<dbReference type="InterPro" id="IPR013356">
    <property type="entry name" value="T2SS_GspD"/>
</dbReference>
<reference evidence="14 15" key="1">
    <citation type="journal article" date="2018" name="ISME J.">
        <title>Endosymbiont genomes yield clues of tubeworm success.</title>
        <authorList>
            <person name="Li Y."/>
            <person name="Liles M.R."/>
            <person name="Halanych K.M."/>
        </authorList>
    </citation>
    <scope>NUCLEOTIDE SEQUENCE [LARGE SCALE GENOMIC DNA]</scope>
    <source>
        <strain evidence="14">A1422</strain>
    </source>
</reference>
<evidence type="ECO:0000259" key="12">
    <source>
        <dbReference type="Pfam" id="PF03958"/>
    </source>
</evidence>
<organism evidence="14 15">
    <name type="scientific">endosymbiont of Lamellibrachia luymesi</name>
    <dbReference type="NCBI Taxonomy" id="2200907"/>
    <lineage>
        <taxon>Bacteria</taxon>
        <taxon>Pseudomonadati</taxon>
        <taxon>Pseudomonadota</taxon>
        <taxon>Gammaproteobacteria</taxon>
        <taxon>sulfur-oxidizing symbionts</taxon>
    </lineage>
</organism>
<evidence type="ECO:0000313" key="15">
    <source>
        <dbReference type="Proteomes" id="UP000255508"/>
    </source>
</evidence>
<evidence type="ECO:0000256" key="10">
    <source>
        <dbReference type="RuleBase" id="RU004004"/>
    </source>
</evidence>
<comment type="subcellular location">
    <subcellularLocation>
        <location evidence="1 10">Cell outer membrane</location>
    </subcellularLocation>
</comment>
<feature type="domain" description="NolW-like" evidence="12">
    <location>
        <begin position="140"/>
        <end position="198"/>
    </location>
</feature>
<feature type="domain" description="NolW-like" evidence="12">
    <location>
        <begin position="204"/>
        <end position="268"/>
    </location>
</feature>
<comment type="caution">
    <text evidence="14">The sequence shown here is derived from an EMBL/GenBank/DDBJ whole genome shotgun (WGS) entry which is preliminary data.</text>
</comment>
<evidence type="ECO:0000256" key="1">
    <source>
        <dbReference type="ARBA" id="ARBA00004442"/>
    </source>
</evidence>
<dbReference type="Pfam" id="PF21305">
    <property type="entry name" value="type_II_gspD_N0"/>
    <property type="match status" value="1"/>
</dbReference>
<evidence type="ECO:0000256" key="2">
    <source>
        <dbReference type="ARBA" id="ARBA00006980"/>
    </source>
</evidence>
<dbReference type="Gene3D" id="3.30.1370.120">
    <property type="match status" value="3"/>
</dbReference>
<evidence type="ECO:0000259" key="13">
    <source>
        <dbReference type="Pfam" id="PF21305"/>
    </source>
</evidence>
<dbReference type="PANTHER" id="PTHR30332:SF24">
    <property type="entry name" value="SECRETIN GSPD-RELATED"/>
    <property type="match status" value="1"/>
</dbReference>
<feature type="domain" description="NolW-like" evidence="12">
    <location>
        <begin position="276"/>
        <end position="351"/>
    </location>
</feature>
<keyword evidence="6" id="KW-0732">Signal</keyword>
<proteinExistence type="inferred from homology"/>
<dbReference type="Pfam" id="PF00263">
    <property type="entry name" value="Secretin"/>
    <property type="match status" value="1"/>
</dbReference>
<dbReference type="InterPro" id="IPR004846">
    <property type="entry name" value="T2SS/T3SS_dom"/>
</dbReference>
<evidence type="ECO:0000259" key="11">
    <source>
        <dbReference type="Pfam" id="PF00263"/>
    </source>
</evidence>
<keyword evidence="7" id="KW-0653">Protein transport</keyword>
<dbReference type="InterPro" id="IPR004845">
    <property type="entry name" value="T2SS_GspD_CS"/>
</dbReference>
<name>A0A370DWQ7_9GAMM</name>
<dbReference type="GO" id="GO:0015627">
    <property type="term" value="C:type II protein secretion system complex"/>
    <property type="evidence" value="ECO:0007669"/>
    <property type="project" value="InterPro"/>
</dbReference>
<protein>
    <submittedName>
        <fullName evidence="14">Type II secretion system protein GspD</fullName>
    </submittedName>
</protein>
<evidence type="ECO:0000256" key="4">
    <source>
        <dbReference type="ARBA" id="ARBA00022452"/>
    </source>
</evidence>
<evidence type="ECO:0000256" key="5">
    <source>
        <dbReference type="ARBA" id="ARBA00022692"/>
    </source>
</evidence>
<gene>
    <name evidence="14" type="primary">gspD</name>
    <name evidence="14" type="ORF">DIZ79_09650</name>
</gene>
<dbReference type="InterPro" id="IPR001775">
    <property type="entry name" value="GspD/PilQ"/>
</dbReference>
<dbReference type="NCBIfam" id="TIGR02517">
    <property type="entry name" value="type_II_gspD"/>
    <property type="match status" value="1"/>
</dbReference>
<evidence type="ECO:0000256" key="9">
    <source>
        <dbReference type="ARBA" id="ARBA00023237"/>
    </source>
</evidence>
<accession>A0A370DWQ7</accession>
<sequence length="661" mass="71439">MNSQETRSPISSPSVWHRHIRGTLFFALSLLLFCASVQADRITLNLNDADISALIKTVSEHTGRNFVVDPRVKDKVTVISAHPMDKDEFYQVFLSILEVHGFSTVPAGEVIKIVPDVKAKQIGIPTGTDSQELPGDQMVTRILQVKNVTASQLVPILRPLIPQQRHLAAYPATNVLIISDRRQNVDRLLKIISRIDQVSDSSIEVVSLRHASAAEVVRIITGLQKNKGKGAAEPAKLIADERTNSVLISGDTTTRLRTRVVIEHLDTPFENEGNARVIYLRYANAKELATVLTGVSDTMDKSRKKGKAGGTSTPVNIQADEASNALIITAPQNIFNALQSIIRKLDIRRAQVLVEAIIAEISLDRVKELGVQWIVDGSPGGSGPVGVINLGTPSIGSIAGAIAADTIPAIPSGTTIGLGSFNNNSINFAALIRALESDTSSNLLSTPSILTLDNQEAEIVVGQNVPFLTGQYASTGSSSTSVNPFQTIQRQDVGLTLRVKPQINEGNAIQLEVSQEVSSINRTASTGTADIVTNKRTIKTVVMVDDGDTIVLGGLIDEDLQQVEEKVPFLGDIPVFGALFRANSTTKVKRNLVVFLRPVIVRDAATHASVTGDKYNFFRAQQLQMRQLGVDLLPDEAAPLLPDRFNALPQPFDEESGTSQH</sequence>
<evidence type="ECO:0000256" key="6">
    <source>
        <dbReference type="ARBA" id="ARBA00022729"/>
    </source>
</evidence>
<dbReference type="InterPro" id="IPR050810">
    <property type="entry name" value="Bact_Secretion_Sys_Channel"/>
</dbReference>
<keyword evidence="5" id="KW-0812">Transmembrane</keyword>
<keyword evidence="8" id="KW-0472">Membrane</keyword>
<dbReference type="AlphaFoldDB" id="A0A370DWQ7"/>
<evidence type="ECO:0000313" key="14">
    <source>
        <dbReference type="EMBL" id="RDH90283.1"/>
    </source>
</evidence>
<dbReference type="EMBL" id="QFXD01000172">
    <property type="protein sequence ID" value="RDH90283.1"/>
    <property type="molecule type" value="Genomic_DNA"/>
</dbReference>
<dbReference type="InterPro" id="IPR005644">
    <property type="entry name" value="NolW-like"/>
</dbReference>
<feature type="domain" description="Type II/III secretion system secretin-like" evidence="11">
    <location>
        <begin position="434"/>
        <end position="602"/>
    </location>
</feature>
<dbReference type="PANTHER" id="PTHR30332">
    <property type="entry name" value="PROBABLE GENERAL SECRETION PATHWAY PROTEIN D"/>
    <property type="match status" value="1"/>
</dbReference>
<dbReference type="Proteomes" id="UP000255508">
    <property type="component" value="Unassembled WGS sequence"/>
</dbReference>
<keyword evidence="3 10" id="KW-0813">Transport</keyword>
<comment type="similarity">
    <text evidence="2">Belongs to the bacterial secretin family. GSP D subfamily.</text>
</comment>